<comment type="caution">
    <text evidence="3">The sequence shown here is derived from an EMBL/GenBank/DDBJ whole genome shotgun (WGS) entry which is preliminary data.</text>
</comment>
<gene>
    <name evidence="3" type="ORF">P3T76_005453</name>
</gene>
<keyword evidence="2" id="KW-0732">Signal</keyword>
<feature type="chain" id="PRO_5042242622" description="RxLR effector protein" evidence="2">
    <location>
        <begin position="22"/>
        <end position="127"/>
    </location>
</feature>
<evidence type="ECO:0008006" key="5">
    <source>
        <dbReference type="Google" id="ProtNLM"/>
    </source>
</evidence>
<dbReference type="EMBL" id="JASMQC010000008">
    <property type="protein sequence ID" value="KAK1942816.1"/>
    <property type="molecule type" value="Genomic_DNA"/>
</dbReference>
<dbReference type="AlphaFoldDB" id="A0AAD9LNU2"/>
<accession>A0AAD9LNU2</accession>
<feature type="compositionally biased region" description="Basic and acidic residues" evidence="1">
    <location>
        <begin position="118"/>
        <end position="127"/>
    </location>
</feature>
<name>A0AAD9LNU2_9STRA</name>
<proteinExistence type="predicted"/>
<protein>
    <recommendedName>
        <fullName evidence="5">RxLR effector protein</fullName>
    </recommendedName>
</protein>
<feature type="signal peptide" evidence="2">
    <location>
        <begin position="1"/>
        <end position="21"/>
    </location>
</feature>
<organism evidence="3 4">
    <name type="scientific">Phytophthora citrophthora</name>
    <dbReference type="NCBI Taxonomy" id="4793"/>
    <lineage>
        <taxon>Eukaryota</taxon>
        <taxon>Sar</taxon>
        <taxon>Stramenopiles</taxon>
        <taxon>Oomycota</taxon>
        <taxon>Peronosporomycetes</taxon>
        <taxon>Peronosporales</taxon>
        <taxon>Peronosporaceae</taxon>
        <taxon>Phytophthora</taxon>
    </lineage>
</organism>
<dbReference type="Proteomes" id="UP001259832">
    <property type="component" value="Unassembled WGS sequence"/>
</dbReference>
<sequence length="127" mass="13064">MRLANFLAVVVLATLHASATAISSAKEAKAAVENGAEPAIADLNLADGGRMLRHAYGNDGLVANKHPYGDDGLVANKHPYGDDGLVADKHPYGDDGLVADGHPYGNDALDGSSLPDGYLEKEAGLKA</sequence>
<keyword evidence="4" id="KW-1185">Reference proteome</keyword>
<evidence type="ECO:0000313" key="4">
    <source>
        <dbReference type="Proteomes" id="UP001259832"/>
    </source>
</evidence>
<evidence type="ECO:0000256" key="1">
    <source>
        <dbReference type="SAM" id="MobiDB-lite"/>
    </source>
</evidence>
<evidence type="ECO:0000313" key="3">
    <source>
        <dbReference type="EMBL" id="KAK1942816.1"/>
    </source>
</evidence>
<feature type="region of interest" description="Disordered" evidence="1">
    <location>
        <begin position="99"/>
        <end position="127"/>
    </location>
</feature>
<evidence type="ECO:0000256" key="2">
    <source>
        <dbReference type="SAM" id="SignalP"/>
    </source>
</evidence>
<reference evidence="3" key="1">
    <citation type="submission" date="2023-08" db="EMBL/GenBank/DDBJ databases">
        <title>Reference Genome Resource for the Citrus Pathogen Phytophthora citrophthora.</title>
        <authorList>
            <person name="Moller H."/>
            <person name="Coetzee B."/>
            <person name="Rose L.J."/>
            <person name="Van Niekerk J.M."/>
        </authorList>
    </citation>
    <scope>NUCLEOTIDE SEQUENCE</scope>
    <source>
        <strain evidence="3">STE-U-9442</strain>
    </source>
</reference>